<evidence type="ECO:0000256" key="1">
    <source>
        <dbReference type="RuleBase" id="RU367072"/>
    </source>
</evidence>
<comment type="function">
    <text evidence="1">Key component of the cytosolic iron-sulfur protein assembly (CIA) complex, a multiprotein complex that mediates the incorporation of iron-sulfur cluster into apoproteins specifically involved in DNA metabolism and genomic integrity. In the CIA complex, MMS19 acts as an adapter between early-acting CIA components and a subset of cellular target iron-sulfur proteins.</text>
</comment>
<dbReference type="AlphaFoldDB" id="H0EGA7"/>
<evidence type="ECO:0000313" key="4">
    <source>
        <dbReference type="Proteomes" id="UP000005446"/>
    </source>
</evidence>
<evidence type="ECO:0000313" key="3">
    <source>
        <dbReference type="EMBL" id="EHL02442.1"/>
    </source>
</evidence>
<dbReference type="HOGENOM" id="CLU_797064_0_0_1"/>
<feature type="domain" description="MMS19 N-terminal" evidence="2">
    <location>
        <begin position="64"/>
        <end position="234"/>
    </location>
</feature>
<dbReference type="PANTHER" id="PTHR12891">
    <property type="entry name" value="DNA REPAIR/TRANSCRIPTION PROTEIN MET18/MMS19"/>
    <property type="match status" value="1"/>
</dbReference>
<dbReference type="GO" id="GO:0005634">
    <property type="term" value="C:nucleus"/>
    <property type="evidence" value="ECO:0007669"/>
    <property type="project" value="UniProtKB-SubCell"/>
</dbReference>
<keyword evidence="1" id="KW-0227">DNA damage</keyword>
<dbReference type="InterPro" id="IPR039920">
    <property type="entry name" value="MMS19"/>
</dbReference>
<dbReference type="Proteomes" id="UP000005446">
    <property type="component" value="Unassembled WGS sequence"/>
</dbReference>
<evidence type="ECO:0000259" key="2">
    <source>
        <dbReference type="Pfam" id="PF14500"/>
    </source>
</evidence>
<comment type="caution">
    <text evidence="3">The sequence shown here is derived from an EMBL/GenBank/DDBJ whole genome shotgun (WGS) entry which is preliminary data.</text>
</comment>
<dbReference type="Pfam" id="PF14500">
    <property type="entry name" value="MMS19_N"/>
    <property type="match status" value="1"/>
</dbReference>
<accession>H0EGA7</accession>
<keyword evidence="4" id="KW-1185">Reference proteome</keyword>
<keyword evidence="1" id="KW-0234">DNA repair</keyword>
<dbReference type="GO" id="GO:0006281">
    <property type="term" value="P:DNA repair"/>
    <property type="evidence" value="ECO:0007669"/>
    <property type="project" value="UniProtKB-UniRule"/>
</dbReference>
<comment type="subcellular location">
    <subcellularLocation>
        <location evidence="1">Nucleus</location>
    </subcellularLocation>
</comment>
<dbReference type="GO" id="GO:0051604">
    <property type="term" value="P:protein maturation"/>
    <property type="evidence" value="ECO:0007669"/>
    <property type="project" value="UniProtKB-UniRule"/>
</dbReference>
<dbReference type="InParanoid" id="H0EGA7"/>
<name>H0EGA7_GLAL7</name>
<sequence length="348" mass="39924">MVAPSLKDDRNSAEQDIVTKVAESCDAGSIDFPTLIKDLEPYVGTEQEDLVVVGRGKINTFIDLTPSTRLKFYKIIWVLVENYERPLLRDMGGDSFVGGLVELSELEKSAICLKDLFALYSKIGKAWSLTPDGYTQLWDCFIRYFPITLGASQKDDQPKPEELKDLLRQCFTANDFFGKAAFETLLGNIDADQGANKKKEILLTLDACVSTYSIKTLLEWSSKIWDTIKFEIWNGENDEFIADALHILNGLFSTLSRSDWSWDESTKFSSFIDGVVKEIFDRLSDMQRMIMQKYQRSRFSVYSMRFYKHELTLPKKREPMKTLIKRGALSSTKPLNHELRTNITWCKT</sequence>
<dbReference type="OrthoDB" id="342900at2759"/>
<dbReference type="PANTHER" id="PTHR12891:SF0">
    <property type="entry name" value="MMS19 NUCLEOTIDE EXCISION REPAIR PROTEIN HOMOLOG"/>
    <property type="match status" value="1"/>
</dbReference>
<gene>
    <name evidence="3" type="ORF">M7I_1519</name>
</gene>
<dbReference type="InterPro" id="IPR029240">
    <property type="entry name" value="MMS19_N"/>
</dbReference>
<reference evidence="3 4" key="1">
    <citation type="journal article" date="2012" name="Eukaryot. Cell">
        <title>Genome sequence of the fungus Glarea lozoyensis: the first genome sequence of a species from the Helotiaceae family.</title>
        <authorList>
            <person name="Youssar L."/>
            <person name="Gruening B.A."/>
            <person name="Erxleben A."/>
            <person name="Guenther S."/>
            <person name="Huettel W."/>
        </authorList>
    </citation>
    <scope>NUCLEOTIDE SEQUENCE [LARGE SCALE GENOMIC DNA]</scope>
    <source>
        <strain evidence="4">ATCC 74030 / MF5533</strain>
    </source>
</reference>
<comment type="similarity">
    <text evidence="1">Belongs to the MET18/MMS19 family.</text>
</comment>
<protein>
    <recommendedName>
        <fullName evidence="1">MMS19 nucleotide excision repair protein</fullName>
    </recommendedName>
</protein>
<keyword evidence="1" id="KW-0539">Nucleus</keyword>
<dbReference type="GO" id="GO:0016226">
    <property type="term" value="P:iron-sulfur cluster assembly"/>
    <property type="evidence" value="ECO:0007669"/>
    <property type="project" value="UniProtKB-UniRule"/>
</dbReference>
<organism evidence="3 4">
    <name type="scientific">Glarea lozoyensis (strain ATCC 74030 / MF5533)</name>
    <dbReference type="NCBI Taxonomy" id="1104152"/>
    <lineage>
        <taxon>Eukaryota</taxon>
        <taxon>Fungi</taxon>
        <taxon>Dikarya</taxon>
        <taxon>Ascomycota</taxon>
        <taxon>Pezizomycotina</taxon>
        <taxon>Leotiomycetes</taxon>
        <taxon>Helotiales</taxon>
        <taxon>Helotiaceae</taxon>
        <taxon>Glarea</taxon>
    </lineage>
</organism>
<proteinExistence type="inferred from homology"/>
<dbReference type="GO" id="GO:0097361">
    <property type="term" value="C:cytosolic [4Fe-4S] assembly targeting complex"/>
    <property type="evidence" value="ECO:0007669"/>
    <property type="project" value="UniProtKB-UniRule"/>
</dbReference>
<dbReference type="EMBL" id="AGUE01000023">
    <property type="protein sequence ID" value="EHL02442.1"/>
    <property type="molecule type" value="Genomic_DNA"/>
</dbReference>